<comment type="caution">
    <text evidence="2">The sequence shown here is derived from an EMBL/GenBank/DDBJ whole genome shotgun (WGS) entry which is preliminary data.</text>
</comment>
<dbReference type="EMBL" id="JADBGQ010000008">
    <property type="protein sequence ID" value="KAG5384023.1"/>
    <property type="molecule type" value="Genomic_DNA"/>
</dbReference>
<evidence type="ECO:0000313" key="3">
    <source>
        <dbReference type="Proteomes" id="UP000823674"/>
    </source>
</evidence>
<reference evidence="2 3" key="1">
    <citation type="submission" date="2021-03" db="EMBL/GenBank/DDBJ databases">
        <authorList>
            <person name="King G.J."/>
            <person name="Bancroft I."/>
            <person name="Baten A."/>
            <person name="Bloomfield J."/>
            <person name="Borpatragohain P."/>
            <person name="He Z."/>
            <person name="Irish N."/>
            <person name="Irwin J."/>
            <person name="Liu K."/>
            <person name="Mauleon R.P."/>
            <person name="Moore J."/>
            <person name="Morris R."/>
            <person name="Ostergaard L."/>
            <person name="Wang B."/>
            <person name="Wells R."/>
        </authorList>
    </citation>
    <scope>NUCLEOTIDE SEQUENCE [LARGE SCALE GENOMIC DNA]</scope>
    <source>
        <strain evidence="2">R-o-18</strain>
        <tissue evidence="2">Leaf</tissue>
    </source>
</reference>
<protein>
    <submittedName>
        <fullName evidence="2">Uncharacterized protein</fullName>
    </submittedName>
</protein>
<gene>
    <name evidence="2" type="primary">A09g506810.1_BraROA</name>
    <name evidence="2" type="ORF">IGI04_035493</name>
</gene>
<accession>A0ABQ7LBV8</accession>
<proteinExistence type="predicted"/>
<keyword evidence="1" id="KW-0812">Transmembrane</keyword>
<sequence>MNLKRCVFEEEQTVNSTRLQFDLYNWPERYDGGVSSLKQLNFVDWKTKKHDPLPPLRVLLLLPYMVKCSSLFFVLYSLCFLLCFFFYILCFFSLVFALHRLLSSVQFYTSLQFHHNPTIPHIGWVILLPSVQDTKLQQASTTLD</sequence>
<organism evidence="2 3">
    <name type="scientific">Brassica rapa subsp. trilocularis</name>
    <dbReference type="NCBI Taxonomy" id="1813537"/>
    <lineage>
        <taxon>Eukaryota</taxon>
        <taxon>Viridiplantae</taxon>
        <taxon>Streptophyta</taxon>
        <taxon>Embryophyta</taxon>
        <taxon>Tracheophyta</taxon>
        <taxon>Spermatophyta</taxon>
        <taxon>Magnoliopsida</taxon>
        <taxon>eudicotyledons</taxon>
        <taxon>Gunneridae</taxon>
        <taxon>Pentapetalae</taxon>
        <taxon>rosids</taxon>
        <taxon>malvids</taxon>
        <taxon>Brassicales</taxon>
        <taxon>Brassicaceae</taxon>
        <taxon>Brassiceae</taxon>
        <taxon>Brassica</taxon>
    </lineage>
</organism>
<dbReference type="Proteomes" id="UP000823674">
    <property type="component" value="Chromosome A09"/>
</dbReference>
<keyword evidence="1" id="KW-0472">Membrane</keyword>
<keyword evidence="1" id="KW-1133">Transmembrane helix</keyword>
<evidence type="ECO:0000256" key="1">
    <source>
        <dbReference type="SAM" id="Phobius"/>
    </source>
</evidence>
<feature type="transmembrane region" description="Helical" evidence="1">
    <location>
        <begin position="71"/>
        <end position="98"/>
    </location>
</feature>
<name>A0ABQ7LBV8_BRACM</name>
<keyword evidence="3" id="KW-1185">Reference proteome</keyword>
<evidence type="ECO:0000313" key="2">
    <source>
        <dbReference type="EMBL" id="KAG5384023.1"/>
    </source>
</evidence>